<keyword evidence="2" id="KW-0645">Protease</keyword>
<evidence type="ECO:0000313" key="2">
    <source>
        <dbReference type="EMBL" id="CAB9531319.1"/>
    </source>
</evidence>
<sequence>MRRRPWNPSPLIDKAGYCKGIYTQIPGDWEYGKDQRALGRAQIRQVPGHGNCLFHAISTCMAEVVYGSPLQYPEDLGWLYGHSAYLRQCDVDRLQQKRSLYLVGNTYLTTQDLVPPAAAKYSISAARYLDLMQQDGYWGGGPQIVALSNVLERPIHVYELASLSTSTGTLVTRSHWMLPFLCGDNASDCFVLKCIARFGSPKFDEKEPFLPTVDFQIFYQAKN</sequence>
<reference evidence="2" key="1">
    <citation type="submission" date="2020-06" db="EMBL/GenBank/DDBJ databases">
        <authorList>
            <consortium name="Plant Systems Biology data submission"/>
        </authorList>
    </citation>
    <scope>NUCLEOTIDE SEQUENCE</scope>
    <source>
        <strain evidence="2">D6</strain>
    </source>
</reference>
<protein>
    <submittedName>
        <fullName evidence="2">OTU-like cysteine protease</fullName>
    </submittedName>
</protein>
<dbReference type="InterPro" id="IPR038765">
    <property type="entry name" value="Papain-like_cys_pep_sf"/>
</dbReference>
<dbReference type="GO" id="GO:0004843">
    <property type="term" value="F:cysteine-type deubiquitinase activity"/>
    <property type="evidence" value="ECO:0007669"/>
    <property type="project" value="TreeGrafter"/>
</dbReference>
<accession>A0A9N8F3Z8</accession>
<feature type="domain" description="OTU" evidence="1">
    <location>
        <begin position="41"/>
        <end position="182"/>
    </location>
</feature>
<name>A0A9N8F3Z8_9STRA</name>
<dbReference type="AlphaFoldDB" id="A0A9N8F3Z8"/>
<dbReference type="PANTHER" id="PTHR12419">
    <property type="entry name" value="OTU DOMAIN CONTAINING PROTEIN"/>
    <property type="match status" value="1"/>
</dbReference>
<dbReference type="Gene3D" id="3.90.70.80">
    <property type="match status" value="1"/>
</dbReference>
<dbReference type="InterPro" id="IPR050704">
    <property type="entry name" value="Peptidase_C85-like"/>
</dbReference>
<gene>
    <name evidence="2" type="ORF">SEMRO_3424_G347860.1</name>
</gene>
<dbReference type="PROSITE" id="PS50802">
    <property type="entry name" value="OTU"/>
    <property type="match status" value="1"/>
</dbReference>
<dbReference type="CDD" id="cd22744">
    <property type="entry name" value="OTU"/>
    <property type="match status" value="1"/>
</dbReference>
<dbReference type="SUPFAM" id="SSF54001">
    <property type="entry name" value="Cysteine proteinases"/>
    <property type="match status" value="1"/>
</dbReference>
<dbReference type="Proteomes" id="UP001153069">
    <property type="component" value="Unassembled WGS sequence"/>
</dbReference>
<comment type="caution">
    <text evidence="2">The sequence shown here is derived from an EMBL/GenBank/DDBJ whole genome shotgun (WGS) entry which is preliminary data.</text>
</comment>
<dbReference type="GO" id="GO:0006508">
    <property type="term" value="P:proteolysis"/>
    <property type="evidence" value="ECO:0007669"/>
    <property type="project" value="UniProtKB-KW"/>
</dbReference>
<dbReference type="InterPro" id="IPR003323">
    <property type="entry name" value="OTU_dom"/>
</dbReference>
<dbReference type="PANTHER" id="PTHR12419:SF10">
    <property type="entry name" value="DEUBIQUITINASE OTUD6B"/>
    <property type="match status" value="1"/>
</dbReference>
<keyword evidence="2" id="KW-0378">Hydrolase</keyword>
<evidence type="ECO:0000259" key="1">
    <source>
        <dbReference type="PROSITE" id="PS50802"/>
    </source>
</evidence>
<evidence type="ECO:0000313" key="3">
    <source>
        <dbReference type="Proteomes" id="UP001153069"/>
    </source>
</evidence>
<proteinExistence type="predicted"/>
<keyword evidence="3" id="KW-1185">Reference proteome</keyword>
<dbReference type="GO" id="GO:0016579">
    <property type="term" value="P:protein deubiquitination"/>
    <property type="evidence" value="ECO:0007669"/>
    <property type="project" value="TreeGrafter"/>
</dbReference>
<dbReference type="Pfam" id="PF02338">
    <property type="entry name" value="OTU"/>
    <property type="match status" value="1"/>
</dbReference>
<dbReference type="EMBL" id="CAICTM010003422">
    <property type="protein sequence ID" value="CAB9531319.1"/>
    <property type="molecule type" value="Genomic_DNA"/>
</dbReference>
<organism evidence="2 3">
    <name type="scientific">Seminavis robusta</name>
    <dbReference type="NCBI Taxonomy" id="568900"/>
    <lineage>
        <taxon>Eukaryota</taxon>
        <taxon>Sar</taxon>
        <taxon>Stramenopiles</taxon>
        <taxon>Ochrophyta</taxon>
        <taxon>Bacillariophyta</taxon>
        <taxon>Bacillariophyceae</taxon>
        <taxon>Bacillariophycidae</taxon>
        <taxon>Naviculales</taxon>
        <taxon>Naviculaceae</taxon>
        <taxon>Seminavis</taxon>
    </lineage>
</organism>